<keyword evidence="1" id="KW-0812">Transmembrane</keyword>
<organism evidence="3 4">
    <name type="scientific">Naegleria lovaniensis</name>
    <name type="common">Amoeba</name>
    <dbReference type="NCBI Taxonomy" id="51637"/>
    <lineage>
        <taxon>Eukaryota</taxon>
        <taxon>Discoba</taxon>
        <taxon>Heterolobosea</taxon>
        <taxon>Tetramitia</taxon>
        <taxon>Eutetramitia</taxon>
        <taxon>Vahlkampfiidae</taxon>
        <taxon>Naegleria</taxon>
    </lineage>
</organism>
<dbReference type="GeneID" id="68099444"/>
<keyword evidence="1" id="KW-1133">Transmembrane helix</keyword>
<dbReference type="PANTHER" id="PTHR31778:SF2">
    <property type="entry name" value="BUD SITE SELECTION PROTEIN RAX2"/>
    <property type="match status" value="1"/>
</dbReference>
<evidence type="ECO:0000256" key="2">
    <source>
        <dbReference type="SAM" id="SignalP"/>
    </source>
</evidence>
<dbReference type="PANTHER" id="PTHR31778">
    <property type="entry name" value="BUD SITE SELECTION PROTEIN RAX2"/>
    <property type="match status" value="1"/>
</dbReference>
<dbReference type="AlphaFoldDB" id="A0AA88KSA2"/>
<dbReference type="Proteomes" id="UP000816034">
    <property type="component" value="Unassembled WGS sequence"/>
</dbReference>
<dbReference type="EMBL" id="PYSW02000002">
    <property type="protein sequence ID" value="KAG2393459.1"/>
    <property type="molecule type" value="Genomic_DNA"/>
</dbReference>
<protein>
    <submittedName>
        <fullName evidence="3">Uncharacterized protein</fullName>
    </submittedName>
</protein>
<accession>A0AA88KSA2</accession>
<keyword evidence="1" id="KW-0472">Membrane</keyword>
<dbReference type="PROSITE" id="PS51257">
    <property type="entry name" value="PROKAR_LIPOPROTEIN"/>
    <property type="match status" value="1"/>
</dbReference>
<evidence type="ECO:0000313" key="4">
    <source>
        <dbReference type="Proteomes" id="UP000816034"/>
    </source>
</evidence>
<name>A0AA88KSA2_NAELO</name>
<reference evidence="3 4" key="1">
    <citation type="journal article" date="2018" name="BMC Genomics">
        <title>The genome of Naegleria lovaniensis, the basis for a comparative approach to unravel pathogenicity factors of the human pathogenic amoeba N. fowleri.</title>
        <authorList>
            <person name="Liechti N."/>
            <person name="Schurch N."/>
            <person name="Bruggmann R."/>
            <person name="Wittwer M."/>
        </authorList>
    </citation>
    <scope>NUCLEOTIDE SEQUENCE [LARGE SCALE GENOMIC DNA]</scope>
    <source>
        <strain evidence="3 4">ATCC 30569</strain>
    </source>
</reference>
<keyword evidence="2" id="KW-0732">Signal</keyword>
<keyword evidence="4" id="KW-1185">Reference proteome</keyword>
<gene>
    <name evidence="3" type="ORF">C9374_006990</name>
</gene>
<feature type="signal peptide" evidence="2">
    <location>
        <begin position="1"/>
        <end position="21"/>
    </location>
</feature>
<dbReference type="RefSeq" id="XP_044555353.1">
    <property type="nucleotide sequence ID" value="XM_044696911.1"/>
</dbReference>
<evidence type="ECO:0000313" key="3">
    <source>
        <dbReference type="EMBL" id="KAG2393459.1"/>
    </source>
</evidence>
<proteinExistence type="predicted"/>
<sequence length="414" mass="43826">MLKYSLLILSAILAVCACVSAAVTSPLTTRVYFGGSFASFNGTTFNNIGYYDLKEQAFKAMSNGTDGPVHVVHVDFFGNVLIGGAFTQVGSLKTGPIAMWRIDTAQWTSVTSTISFNSGASVSVIDTNCANIATSTSAFPCDIFIGGQFTITSPAATNIAYYKYSDKEWKAFSGFTANSVSAIAKNEFQTTTLNKVFLGGNFTSSSKTYGFGIYDTSKSTFTGVDGVSGVTDIYFNPNLFSSDDIFVVATTFPSTTQCVGLCTYKHTDGSWSTKAGSDPMTTIRKLAYMKGTSVSSVGTVFIAGSSGVKKATAGGTFSSFGSPNVNVYGMDICGTASNEALTYCSQGSVAAGGQDFLYFYNAKTNAWTNLLSAYTSSNYTVQINSIYVKVSSAVRMSVSMVVLMIALIASVFFF</sequence>
<feature type="transmembrane region" description="Helical" evidence="1">
    <location>
        <begin position="393"/>
        <end position="413"/>
    </location>
</feature>
<evidence type="ECO:0000256" key="1">
    <source>
        <dbReference type="SAM" id="Phobius"/>
    </source>
</evidence>
<feature type="chain" id="PRO_5041669495" evidence="2">
    <location>
        <begin position="22"/>
        <end position="414"/>
    </location>
</feature>
<comment type="caution">
    <text evidence="3">The sequence shown here is derived from an EMBL/GenBank/DDBJ whole genome shotgun (WGS) entry which is preliminary data.</text>
</comment>
<dbReference type="GO" id="GO:1902929">
    <property type="term" value="C:plasma membrane of growing cell tip"/>
    <property type="evidence" value="ECO:0007669"/>
    <property type="project" value="TreeGrafter"/>
</dbReference>